<evidence type="ECO:0000313" key="2">
    <source>
        <dbReference type="Proteomes" id="UP000240971"/>
    </source>
</evidence>
<sequence>MKKNPFILVFIFLIAFPAISYAQLLEEWINQKSTQRKYLIVQIGALQTYLGYIKKGYSVVGTGLKTIGQIKNGDFNIHNTFFSSLQSINPKIKKSAKVLELIAAQISLIQYCNQSYKNISAIGGIKPDDLLQVKNIYSGFLSFIDADADLLTDILTGGHYEMTDDQRLQRIDELYAVMKDRRGFIQKYTLQVTTYAQQEKHTADDLKHTLKLLSQ</sequence>
<gene>
    <name evidence="1" type="ORF">CLV51_11037</name>
</gene>
<protein>
    <recommendedName>
        <fullName evidence="3">TerB family tellurite resistance protein</fullName>
    </recommendedName>
</protein>
<comment type="caution">
    <text evidence="1">The sequence shown here is derived from an EMBL/GenBank/DDBJ whole genome shotgun (WGS) entry which is preliminary data.</text>
</comment>
<evidence type="ECO:0008006" key="3">
    <source>
        <dbReference type="Google" id="ProtNLM"/>
    </source>
</evidence>
<evidence type="ECO:0000313" key="1">
    <source>
        <dbReference type="EMBL" id="PSL42821.1"/>
    </source>
</evidence>
<dbReference type="Proteomes" id="UP000240971">
    <property type="component" value="Unassembled WGS sequence"/>
</dbReference>
<keyword evidence="2" id="KW-1185">Reference proteome</keyword>
<dbReference type="AlphaFoldDB" id="A0A2P8H9F4"/>
<dbReference type="OrthoDB" id="673795at2"/>
<proteinExistence type="predicted"/>
<name>A0A2P8H9F4_CHINA</name>
<dbReference type="RefSeq" id="WP_106531277.1">
    <property type="nucleotide sequence ID" value="NZ_PYAW01000010.1"/>
</dbReference>
<dbReference type="EMBL" id="PYAW01000010">
    <property type="protein sequence ID" value="PSL42821.1"/>
    <property type="molecule type" value="Genomic_DNA"/>
</dbReference>
<accession>A0A2P8H9F4</accession>
<organism evidence="1 2">
    <name type="scientific">Chitinophaga niastensis</name>
    <dbReference type="NCBI Taxonomy" id="536980"/>
    <lineage>
        <taxon>Bacteria</taxon>
        <taxon>Pseudomonadati</taxon>
        <taxon>Bacteroidota</taxon>
        <taxon>Chitinophagia</taxon>
        <taxon>Chitinophagales</taxon>
        <taxon>Chitinophagaceae</taxon>
        <taxon>Chitinophaga</taxon>
    </lineage>
</organism>
<reference evidence="1 2" key="1">
    <citation type="submission" date="2018-03" db="EMBL/GenBank/DDBJ databases">
        <title>Genomic Encyclopedia of Archaeal and Bacterial Type Strains, Phase II (KMG-II): from individual species to whole genera.</title>
        <authorList>
            <person name="Goeker M."/>
        </authorList>
    </citation>
    <scope>NUCLEOTIDE SEQUENCE [LARGE SCALE GENOMIC DNA]</scope>
    <source>
        <strain evidence="1 2">DSM 24859</strain>
    </source>
</reference>